<dbReference type="PANTHER" id="PTHR24133">
    <property type="entry name" value="ANKYRIN DOMAIN-CONTAINING"/>
    <property type="match status" value="1"/>
</dbReference>
<dbReference type="PANTHER" id="PTHR24133:SF40">
    <property type="entry name" value="ANKYRIN REPEAT DOMAIN 44"/>
    <property type="match status" value="1"/>
</dbReference>
<sequence>MYKNIVTYCFISVISFTTLSTNAQTPGATLPQAQQYQVDSFLRDVKFNDAKAVKKALASGMSPNAMDDKGNSALTIAITEKSLDVAKLLIDTPSIDLERPNLAGETPVMLAAFTGSEVLVRYLVENRQVEINKPGWSALHYAATNGHLKIVAYLLDKNAYVDPESPNRTTALMMAARGGHIEVVKLLLDHDADLSKMNNVKMTAIDFAEQHNQTEIAEGLKSRWLKLYKKPFKSQIK</sequence>
<dbReference type="SUPFAM" id="SSF48403">
    <property type="entry name" value="Ankyrin repeat"/>
    <property type="match status" value="1"/>
</dbReference>
<dbReference type="Proteomes" id="UP000215188">
    <property type="component" value="Unassembled WGS sequence"/>
</dbReference>
<protein>
    <submittedName>
        <fullName evidence="3">Uncharacterized protein</fullName>
    </submittedName>
</protein>
<evidence type="ECO:0000313" key="4">
    <source>
        <dbReference type="Proteomes" id="UP000215188"/>
    </source>
</evidence>
<keyword evidence="4" id="KW-1185">Reference proteome</keyword>
<feature type="repeat" description="ANK" evidence="1">
    <location>
        <begin position="134"/>
        <end position="166"/>
    </location>
</feature>
<keyword evidence="1" id="KW-0040">ANK repeat</keyword>
<comment type="caution">
    <text evidence="3">The sequence shown here is derived from an EMBL/GenBank/DDBJ whole genome shotgun (WGS) entry which is preliminary data.</text>
</comment>
<dbReference type="SMART" id="SM00248">
    <property type="entry name" value="ANK"/>
    <property type="match status" value="4"/>
</dbReference>
<evidence type="ECO:0000256" key="1">
    <source>
        <dbReference type="PROSITE-ProRule" id="PRU00023"/>
    </source>
</evidence>
<dbReference type="EMBL" id="NJGG01000003">
    <property type="protein sequence ID" value="OXL14616.1"/>
    <property type="molecule type" value="Genomic_DNA"/>
</dbReference>
<name>A0A229FRF9_9BURK</name>
<evidence type="ECO:0000313" key="3">
    <source>
        <dbReference type="EMBL" id="OXL14616.1"/>
    </source>
</evidence>
<dbReference type="Gene3D" id="1.25.40.20">
    <property type="entry name" value="Ankyrin repeat-containing domain"/>
    <property type="match status" value="1"/>
</dbReference>
<dbReference type="RefSeq" id="WP_089516659.1">
    <property type="nucleotide sequence ID" value="NZ_NJGG01000003.1"/>
</dbReference>
<feature type="repeat" description="ANK" evidence="1">
    <location>
        <begin position="167"/>
        <end position="199"/>
    </location>
</feature>
<gene>
    <name evidence="3" type="ORF">AOC33_08935</name>
</gene>
<organism evidence="3 4">
    <name type="scientific">Polynucleobacter cosmopolitanus</name>
    <dbReference type="NCBI Taxonomy" id="351345"/>
    <lineage>
        <taxon>Bacteria</taxon>
        <taxon>Pseudomonadati</taxon>
        <taxon>Pseudomonadota</taxon>
        <taxon>Betaproteobacteria</taxon>
        <taxon>Burkholderiales</taxon>
        <taxon>Burkholderiaceae</taxon>
        <taxon>Polynucleobacter</taxon>
    </lineage>
</organism>
<dbReference type="AlphaFoldDB" id="A0A229FRF9"/>
<dbReference type="InterPro" id="IPR002110">
    <property type="entry name" value="Ankyrin_rpt"/>
</dbReference>
<dbReference type="InterPro" id="IPR052391">
    <property type="entry name" value="E3_Ligase-Neurotoxin"/>
</dbReference>
<feature type="signal peptide" evidence="2">
    <location>
        <begin position="1"/>
        <end position="23"/>
    </location>
</feature>
<dbReference type="InterPro" id="IPR036770">
    <property type="entry name" value="Ankyrin_rpt-contain_sf"/>
</dbReference>
<reference evidence="3 4" key="1">
    <citation type="submission" date="2017-06" db="EMBL/GenBank/DDBJ databases">
        <title>Reclassification of a Polynucleobacter cosmopolitanus strain isolated from tropical Lake Victoria as Polynucleobacter victoriensis comb. nov.</title>
        <authorList>
            <person name="Hahn M.W."/>
        </authorList>
    </citation>
    <scope>NUCLEOTIDE SEQUENCE [LARGE SCALE GENOMIC DNA]</scope>
    <source>
        <strain evidence="3 4">MWH-MoIso2</strain>
    </source>
</reference>
<dbReference type="PRINTS" id="PR01415">
    <property type="entry name" value="ANKYRIN"/>
</dbReference>
<proteinExistence type="predicted"/>
<dbReference type="OrthoDB" id="198309at2"/>
<dbReference type="PROSITE" id="PS50088">
    <property type="entry name" value="ANK_REPEAT"/>
    <property type="match status" value="2"/>
</dbReference>
<evidence type="ECO:0000256" key="2">
    <source>
        <dbReference type="SAM" id="SignalP"/>
    </source>
</evidence>
<dbReference type="PROSITE" id="PS50297">
    <property type="entry name" value="ANK_REP_REGION"/>
    <property type="match status" value="2"/>
</dbReference>
<keyword evidence="2" id="KW-0732">Signal</keyword>
<dbReference type="Pfam" id="PF12796">
    <property type="entry name" value="Ank_2"/>
    <property type="match status" value="2"/>
</dbReference>
<accession>A0A229FRF9</accession>
<feature type="chain" id="PRO_5011968801" evidence="2">
    <location>
        <begin position="24"/>
        <end position="237"/>
    </location>
</feature>